<dbReference type="GO" id="GO:0005044">
    <property type="term" value="F:scavenger receptor activity"/>
    <property type="evidence" value="ECO:0007669"/>
    <property type="project" value="TreeGrafter"/>
</dbReference>
<keyword evidence="10" id="KW-1185">Reference proteome</keyword>
<accession>A0AA38IQ87</accession>
<dbReference type="GO" id="GO:0005737">
    <property type="term" value="C:cytoplasm"/>
    <property type="evidence" value="ECO:0007669"/>
    <property type="project" value="TreeGrafter"/>
</dbReference>
<comment type="similarity">
    <text evidence="2">Belongs to the CD36 family.</text>
</comment>
<dbReference type="Pfam" id="PF01130">
    <property type="entry name" value="CD36"/>
    <property type="match status" value="1"/>
</dbReference>
<evidence type="ECO:0000256" key="4">
    <source>
        <dbReference type="ARBA" id="ARBA00022692"/>
    </source>
</evidence>
<evidence type="ECO:0000256" key="3">
    <source>
        <dbReference type="ARBA" id="ARBA00022475"/>
    </source>
</evidence>
<comment type="subcellular location">
    <subcellularLocation>
        <location evidence="1">Cell membrane</location>
    </subcellularLocation>
</comment>
<gene>
    <name evidence="9" type="ORF">Zmor_009797</name>
</gene>
<evidence type="ECO:0000256" key="8">
    <source>
        <dbReference type="SAM" id="Phobius"/>
    </source>
</evidence>
<dbReference type="InterPro" id="IPR002159">
    <property type="entry name" value="CD36_fam"/>
</dbReference>
<reference evidence="9" key="1">
    <citation type="journal article" date="2023" name="G3 (Bethesda)">
        <title>Whole genome assemblies of Zophobas morio and Tenebrio molitor.</title>
        <authorList>
            <person name="Kaur S."/>
            <person name="Stinson S.A."/>
            <person name="diCenzo G.C."/>
        </authorList>
    </citation>
    <scope>NUCLEOTIDE SEQUENCE</scope>
    <source>
        <strain evidence="9">QUZm001</strain>
    </source>
</reference>
<keyword evidence="5 8" id="KW-1133">Transmembrane helix</keyword>
<keyword evidence="7" id="KW-0325">Glycoprotein</keyword>
<keyword evidence="3" id="KW-1003">Cell membrane</keyword>
<dbReference type="PRINTS" id="PR01609">
    <property type="entry name" value="CD36FAMILY"/>
</dbReference>
<dbReference type="PANTHER" id="PTHR11923">
    <property type="entry name" value="SCAVENGER RECEPTOR CLASS B TYPE-1 SR-B1"/>
    <property type="match status" value="1"/>
</dbReference>
<organism evidence="9 10">
    <name type="scientific">Zophobas morio</name>
    <dbReference type="NCBI Taxonomy" id="2755281"/>
    <lineage>
        <taxon>Eukaryota</taxon>
        <taxon>Metazoa</taxon>
        <taxon>Ecdysozoa</taxon>
        <taxon>Arthropoda</taxon>
        <taxon>Hexapoda</taxon>
        <taxon>Insecta</taxon>
        <taxon>Pterygota</taxon>
        <taxon>Neoptera</taxon>
        <taxon>Endopterygota</taxon>
        <taxon>Coleoptera</taxon>
        <taxon>Polyphaga</taxon>
        <taxon>Cucujiformia</taxon>
        <taxon>Tenebrionidae</taxon>
        <taxon>Zophobas</taxon>
    </lineage>
</organism>
<proteinExistence type="inferred from homology"/>
<dbReference type="Proteomes" id="UP001168821">
    <property type="component" value="Unassembled WGS sequence"/>
</dbReference>
<evidence type="ECO:0000256" key="7">
    <source>
        <dbReference type="ARBA" id="ARBA00023180"/>
    </source>
</evidence>
<protein>
    <recommendedName>
        <fullName evidence="11">Protein croquemort</fullName>
    </recommendedName>
</protein>
<dbReference type="AlphaFoldDB" id="A0AA38IQ87"/>
<feature type="transmembrane region" description="Helical" evidence="8">
    <location>
        <begin position="451"/>
        <end position="470"/>
    </location>
</feature>
<name>A0AA38IQ87_9CUCU</name>
<evidence type="ECO:0000256" key="5">
    <source>
        <dbReference type="ARBA" id="ARBA00022989"/>
    </source>
</evidence>
<evidence type="ECO:0008006" key="11">
    <source>
        <dbReference type="Google" id="ProtNLM"/>
    </source>
</evidence>
<evidence type="ECO:0000256" key="2">
    <source>
        <dbReference type="ARBA" id="ARBA00010532"/>
    </source>
</evidence>
<keyword evidence="6 8" id="KW-0472">Membrane</keyword>
<dbReference type="EMBL" id="JALNTZ010000003">
    <property type="protein sequence ID" value="KAJ3658031.1"/>
    <property type="molecule type" value="Genomic_DNA"/>
</dbReference>
<comment type="caution">
    <text evidence="9">The sequence shown here is derived from an EMBL/GenBank/DDBJ whole genome shotgun (WGS) entry which is preliminary data.</text>
</comment>
<evidence type="ECO:0000313" key="9">
    <source>
        <dbReference type="EMBL" id="KAJ3658031.1"/>
    </source>
</evidence>
<dbReference type="PANTHER" id="PTHR11923:SF114">
    <property type="entry name" value="FI02050P-RELATED"/>
    <property type="match status" value="1"/>
</dbReference>
<feature type="transmembrane region" description="Helical" evidence="8">
    <location>
        <begin position="12"/>
        <end position="30"/>
    </location>
</feature>
<dbReference type="GO" id="GO:0005886">
    <property type="term" value="C:plasma membrane"/>
    <property type="evidence" value="ECO:0007669"/>
    <property type="project" value="UniProtKB-SubCell"/>
</dbReference>
<evidence type="ECO:0000256" key="1">
    <source>
        <dbReference type="ARBA" id="ARBA00004236"/>
    </source>
</evidence>
<evidence type="ECO:0000313" key="10">
    <source>
        <dbReference type="Proteomes" id="UP001168821"/>
    </source>
</evidence>
<evidence type="ECO:0000256" key="6">
    <source>
        <dbReference type="ARBA" id="ARBA00023136"/>
    </source>
</evidence>
<keyword evidence="4 8" id="KW-0812">Transmembrane</keyword>
<sequence length="474" mass="54254">MRIFTPKCGKWTLLGFAIFFVLISIVLIFFTDDIVDAVKDQQFNLGSDDTMVYGFWEVTPIPLYMNIYLFNWTNPQEVIDSKWTIKPSFTQMGPYSFHEKHYRKHVKFNDNHTLTYQTQRIWNFAPERSAGSLDDLVTTINPVLVTISNIVKYKHPIAKLAANGLFKERAVTHTVTKTAQEFIFDGYDDAMFRILKKLRLRHIKIPYGLKFGWFADRNGSLTYDGTFNMYDGSDDIRKLGRITSWNYDSQDHFPSYCGRVNGTSGELFYPVLDDQSVQIFSNDLCSTISLDWEGTQEILDIEGHKFVIKEKEFDNGTKYPEMACFSPGDVLPNGLRNVTDCYFGAPAFLSGPHFYLSDPVYRDAIDGMQPDADEHGITVVIEPETGIPLHAKVAMQINLRVENIERINLLENAKEYFIPVVWFKEEAEMSDDLGYLISLLLRAPTIGQDTGFGVLALGCILFGIFGFIVYNKIW</sequence>